<name>A0AAD9G4Y3_9STRA</name>
<feature type="compositionally biased region" description="Polar residues" evidence="2">
    <location>
        <begin position="145"/>
        <end position="154"/>
    </location>
</feature>
<accession>A0AAD9G4Y3</accession>
<feature type="compositionally biased region" description="Basic and acidic residues" evidence="2">
    <location>
        <begin position="199"/>
        <end position="213"/>
    </location>
</feature>
<dbReference type="PANTHER" id="PTHR13335:SF1">
    <property type="entry name" value="TARGET OF RAPAMYCIN COMPLEX 2 SUBUNIT MAPKAP1"/>
    <property type="match status" value="1"/>
</dbReference>
<evidence type="ECO:0000259" key="3">
    <source>
        <dbReference type="Pfam" id="PF16978"/>
    </source>
</evidence>
<protein>
    <recommendedName>
        <fullName evidence="7">Sin1 middle CRIM domain-containing protein</fullName>
    </recommendedName>
</protein>
<comment type="caution">
    <text evidence="5">The sequence shown here is derived from an EMBL/GenBank/DDBJ whole genome shotgun (WGS) entry which is preliminary data.</text>
</comment>
<dbReference type="GO" id="GO:0038203">
    <property type="term" value="P:TORC2 signaling"/>
    <property type="evidence" value="ECO:0007669"/>
    <property type="project" value="TreeGrafter"/>
</dbReference>
<dbReference type="Gene3D" id="2.30.29.30">
    <property type="entry name" value="Pleckstrin-homology domain (PH domain)/Phosphotyrosine-binding domain (PTB)"/>
    <property type="match status" value="1"/>
</dbReference>
<proteinExistence type="inferred from homology"/>
<dbReference type="InterPro" id="IPR031313">
    <property type="entry name" value="Sin1_PH_dom"/>
</dbReference>
<dbReference type="Pfam" id="PF16978">
    <property type="entry name" value="CRIM"/>
    <property type="match status" value="1"/>
</dbReference>
<reference evidence="5" key="1">
    <citation type="submission" date="2023-08" db="EMBL/GenBank/DDBJ databases">
        <title>Reference Genome Resource for the Citrus Pathogen Phytophthora citrophthora.</title>
        <authorList>
            <person name="Moller H."/>
            <person name="Coetzee B."/>
            <person name="Rose L.J."/>
            <person name="Van Niekerk J.M."/>
        </authorList>
    </citation>
    <scope>NUCLEOTIDE SEQUENCE</scope>
    <source>
        <strain evidence="5">STE-U-9442</strain>
    </source>
</reference>
<evidence type="ECO:0008006" key="7">
    <source>
        <dbReference type="Google" id="ProtNLM"/>
    </source>
</evidence>
<evidence type="ECO:0000259" key="4">
    <source>
        <dbReference type="Pfam" id="PF16979"/>
    </source>
</evidence>
<dbReference type="InterPro" id="IPR031567">
    <property type="entry name" value="CRIM_dom"/>
</dbReference>
<dbReference type="GO" id="GO:0005886">
    <property type="term" value="C:plasma membrane"/>
    <property type="evidence" value="ECO:0007669"/>
    <property type="project" value="TreeGrafter"/>
</dbReference>
<dbReference type="InterPro" id="IPR008828">
    <property type="entry name" value="Sin1/Avo1"/>
</dbReference>
<dbReference type="AlphaFoldDB" id="A0AAD9G4Y3"/>
<dbReference type="PANTHER" id="PTHR13335">
    <property type="entry name" value="TARGET OF RAPAMYCIN COMPLEX 2 SUBUNIT MAPKAP1"/>
    <property type="match status" value="1"/>
</dbReference>
<organism evidence="5 6">
    <name type="scientific">Phytophthora citrophthora</name>
    <dbReference type="NCBI Taxonomy" id="4793"/>
    <lineage>
        <taxon>Eukaryota</taxon>
        <taxon>Sar</taxon>
        <taxon>Stramenopiles</taxon>
        <taxon>Oomycota</taxon>
        <taxon>Peronosporomycetes</taxon>
        <taxon>Peronosporales</taxon>
        <taxon>Peronosporaceae</taxon>
        <taxon>Phytophthora</taxon>
    </lineage>
</organism>
<evidence type="ECO:0000313" key="5">
    <source>
        <dbReference type="EMBL" id="KAK1931908.1"/>
    </source>
</evidence>
<comment type="similarity">
    <text evidence="1">Belongs to the SIN1 family.</text>
</comment>
<dbReference type="InterPro" id="IPR011993">
    <property type="entry name" value="PH-like_dom_sf"/>
</dbReference>
<dbReference type="Pfam" id="PF16979">
    <property type="entry name" value="SIN1_PH"/>
    <property type="match status" value="1"/>
</dbReference>
<feature type="domain" description="SIN1-type PH" evidence="4">
    <location>
        <begin position="511"/>
        <end position="611"/>
    </location>
</feature>
<dbReference type="Proteomes" id="UP001259832">
    <property type="component" value="Unassembled WGS sequence"/>
</dbReference>
<keyword evidence="6" id="KW-1185">Reference proteome</keyword>
<feature type="region of interest" description="Disordered" evidence="2">
    <location>
        <begin position="123"/>
        <end position="213"/>
    </location>
</feature>
<gene>
    <name evidence="5" type="ORF">P3T76_012408</name>
</gene>
<dbReference type="GO" id="GO:0031932">
    <property type="term" value="C:TORC2 complex"/>
    <property type="evidence" value="ECO:0007669"/>
    <property type="project" value="InterPro"/>
</dbReference>
<feature type="compositionally biased region" description="Basic and acidic residues" evidence="2">
    <location>
        <begin position="157"/>
        <end position="171"/>
    </location>
</feature>
<sequence length="839" mass="91036">MAWWLPCWLGPPMRITALDGGKSASSAPPDVAAPDDMAKLLVRDGAAGNPTFTLEIESANMQFTELSELNHVVVLMRLAACNSPTFHDRGDSEVDRIYNSSPKMESQLRNSWIDKMTAFKPLASSSGSGASPSGAKKSPKGLRKGSSSSVSVANGKTGDEAVKTREGREKSVASSNMTRRRTSTQAGRDKKSVAASVKTGEKDGSATAEKKPGDGFVFEKEEVAPISFHESSLLDKALKGPSATAMGARPPMMGADGGAVLHLTIYLPTRDEMKIDLYDVSTVDEAIQELLRVHQVDARQPPLYYGHPECYELRLHDSDGYPDEDFPALDRSRKIKNFGDAGGHEYCLCERPDACPPSGDAPADVAAPAAATKPAAAAAKAPLPNDKAFLKIFMPKSDDYTVVAIDGTTVGQDLLPTLNKKHRLQLFQELYVLKISEADRERLDLASDEIDMHTKLRPLNLHEVTLATKIFADAPQIAAPAPSAVEETANVDSRSRPPPETFMFNDVTAAMFKEWHVIKKNKYGKKQQRMLGIDLNKIYNRKVGERVITSSKSTKIAERPMSGVVWVRFNQDPSEFQIYFKDSIEEIITDYTADSPYECAEIVAKLKYILSRRLHLEATRFPAATGTLELAALAADVRLDVVVRVHRLEGRLVAEVGVHATGLAGATEKDRVGALGSTQGQLVEAQALTASLDDASTGSLGEVQGNNRELGDVQETDVVRDRAHHDGDLALVLLHEASDLAQGQRSLVGVALVETTEHDVVELGIRATSQKAVQAHQKVQVHIVRLGVRAVLLADDLATSDKINTLISHSTRAKTVLALRSTLVKMLACFSTVERSVQV</sequence>
<feature type="domain" description="CRIM" evidence="3">
    <location>
        <begin position="260"/>
        <end position="351"/>
    </location>
</feature>
<dbReference type="GO" id="GO:0005546">
    <property type="term" value="F:phosphatidylinositol-4,5-bisphosphate binding"/>
    <property type="evidence" value="ECO:0007669"/>
    <property type="project" value="TreeGrafter"/>
</dbReference>
<evidence type="ECO:0000256" key="1">
    <source>
        <dbReference type="ARBA" id="ARBA00009407"/>
    </source>
</evidence>
<evidence type="ECO:0000313" key="6">
    <source>
        <dbReference type="Proteomes" id="UP001259832"/>
    </source>
</evidence>
<dbReference type="EMBL" id="JASMQC010000031">
    <property type="protein sequence ID" value="KAK1931908.1"/>
    <property type="molecule type" value="Genomic_DNA"/>
</dbReference>
<evidence type="ECO:0000256" key="2">
    <source>
        <dbReference type="SAM" id="MobiDB-lite"/>
    </source>
</evidence>
<dbReference type="GO" id="GO:0005737">
    <property type="term" value="C:cytoplasm"/>
    <property type="evidence" value="ECO:0007669"/>
    <property type="project" value="TreeGrafter"/>
</dbReference>
<feature type="compositionally biased region" description="Low complexity" evidence="2">
    <location>
        <begin position="123"/>
        <end position="136"/>
    </location>
</feature>